<dbReference type="AlphaFoldDB" id="A0A166B3S9"/>
<organism evidence="2 3">
    <name type="scientific">Methanobrevibacter curvatus</name>
    <dbReference type="NCBI Taxonomy" id="49547"/>
    <lineage>
        <taxon>Archaea</taxon>
        <taxon>Methanobacteriati</taxon>
        <taxon>Methanobacteriota</taxon>
        <taxon>Methanomada group</taxon>
        <taxon>Methanobacteria</taxon>
        <taxon>Methanobacteriales</taxon>
        <taxon>Methanobacteriaceae</taxon>
        <taxon>Methanobrevibacter</taxon>
    </lineage>
</organism>
<protein>
    <submittedName>
        <fullName evidence="2">Uncharacterized protein</fullName>
    </submittedName>
</protein>
<feature type="transmembrane region" description="Helical" evidence="1">
    <location>
        <begin position="12"/>
        <end position="35"/>
    </location>
</feature>
<keyword evidence="1" id="KW-0812">Transmembrane</keyword>
<dbReference type="PATRIC" id="fig|49547.3.peg.952"/>
<evidence type="ECO:0000256" key="1">
    <source>
        <dbReference type="SAM" id="Phobius"/>
    </source>
</evidence>
<evidence type="ECO:0000313" key="3">
    <source>
        <dbReference type="Proteomes" id="UP000077245"/>
    </source>
</evidence>
<keyword evidence="3" id="KW-1185">Reference proteome</keyword>
<accession>A0A166B3S9</accession>
<name>A0A166B3S9_9EURY</name>
<dbReference type="EMBL" id="LWMV01000160">
    <property type="protein sequence ID" value="KZX12828.1"/>
    <property type="molecule type" value="Genomic_DNA"/>
</dbReference>
<dbReference type="RefSeq" id="WP_157077673.1">
    <property type="nucleotide sequence ID" value="NZ_LWMV01000160.1"/>
</dbReference>
<keyword evidence="1" id="KW-1133">Transmembrane helix</keyword>
<proteinExistence type="predicted"/>
<reference evidence="2 3" key="1">
    <citation type="submission" date="2016-04" db="EMBL/GenBank/DDBJ databases">
        <title>Genome sequence of Methanobrevibacter curvatus DSM 11111.</title>
        <authorList>
            <person name="Poehlein A."/>
            <person name="Seedorf H."/>
            <person name="Daniel R."/>
        </authorList>
    </citation>
    <scope>NUCLEOTIDE SEQUENCE [LARGE SCALE GENOMIC DNA]</scope>
    <source>
        <strain evidence="2 3">DSM 11111</strain>
    </source>
</reference>
<gene>
    <name evidence="2" type="ORF">MBCUR_08840</name>
</gene>
<dbReference type="Proteomes" id="UP000077245">
    <property type="component" value="Unassembled WGS sequence"/>
</dbReference>
<sequence length="45" mass="5290">MYDFPFMDCTPIPVLENLIGFFLSVFFSDILQIVVGELERFWQAT</sequence>
<keyword evidence="1" id="KW-0472">Membrane</keyword>
<comment type="caution">
    <text evidence="2">The sequence shown here is derived from an EMBL/GenBank/DDBJ whole genome shotgun (WGS) entry which is preliminary data.</text>
</comment>
<evidence type="ECO:0000313" key="2">
    <source>
        <dbReference type="EMBL" id="KZX12828.1"/>
    </source>
</evidence>